<sequence length="147" mass="17246">MESLEIDDFSFGLRKINAIKTDFQMKKSEEKEHDENVKKSLPSEMSIAFKQKQDKNKIEISSYYRIPSIAEYDLEIDAEFTGLISLKEPFDIEKEDEDSTLMKELIEGKILPKLTKEMDKALNPIFRTMNIKYKSLFNKSEEDSLEF</sequence>
<evidence type="ECO:0000313" key="2">
    <source>
        <dbReference type="Proteomes" id="UP000050360"/>
    </source>
</evidence>
<dbReference type="Proteomes" id="UP000050360">
    <property type="component" value="Unassembled WGS sequence"/>
</dbReference>
<proteinExistence type="predicted"/>
<gene>
    <name evidence="1" type="ORF">MPEBLZ_04333</name>
</gene>
<dbReference type="EMBL" id="LKCM01000433">
    <property type="protein sequence ID" value="KPQ41123.1"/>
    <property type="molecule type" value="Genomic_DNA"/>
</dbReference>
<reference evidence="1 2" key="1">
    <citation type="submission" date="2015-09" db="EMBL/GenBank/DDBJ databases">
        <title>A metagenomics-based metabolic model of nitrate-dependent anaerobic oxidation of methane by Methanoperedens-like archaea.</title>
        <authorList>
            <person name="Arshad A."/>
            <person name="Speth D.R."/>
            <person name="De Graaf R.M."/>
            <person name="Op Den Camp H.J."/>
            <person name="Jetten M.S."/>
            <person name="Welte C.U."/>
        </authorList>
    </citation>
    <scope>NUCLEOTIDE SEQUENCE [LARGE SCALE GENOMIC DNA]</scope>
</reference>
<protein>
    <submittedName>
        <fullName evidence="1">Uncharacterized protein</fullName>
    </submittedName>
</protein>
<accession>A0A0P8AB08</accession>
<evidence type="ECO:0000313" key="1">
    <source>
        <dbReference type="EMBL" id="KPQ41123.1"/>
    </source>
</evidence>
<comment type="caution">
    <text evidence="1">The sequence shown here is derived from an EMBL/GenBank/DDBJ whole genome shotgun (WGS) entry which is preliminary data.</text>
</comment>
<organism evidence="1 2">
    <name type="scientific">Candidatus Methanoperedens nitratireducens</name>
    <dbReference type="NCBI Taxonomy" id="1392998"/>
    <lineage>
        <taxon>Archaea</taxon>
        <taxon>Methanobacteriati</taxon>
        <taxon>Methanobacteriota</taxon>
        <taxon>Stenosarchaea group</taxon>
        <taxon>Methanomicrobia</taxon>
        <taxon>Methanosarcinales</taxon>
        <taxon>ANME-2 cluster</taxon>
        <taxon>Candidatus Methanoperedentaceae</taxon>
        <taxon>Candidatus Methanoperedens</taxon>
    </lineage>
</organism>
<name>A0A0P8AB08_9EURY</name>
<dbReference type="AlphaFoldDB" id="A0A0P8AB08"/>